<organism evidence="1 2">
    <name type="scientific">Parasitella parasitica</name>
    <dbReference type="NCBI Taxonomy" id="35722"/>
    <lineage>
        <taxon>Eukaryota</taxon>
        <taxon>Fungi</taxon>
        <taxon>Fungi incertae sedis</taxon>
        <taxon>Mucoromycota</taxon>
        <taxon>Mucoromycotina</taxon>
        <taxon>Mucoromycetes</taxon>
        <taxon>Mucorales</taxon>
        <taxon>Mucorineae</taxon>
        <taxon>Mucoraceae</taxon>
        <taxon>Parasitella</taxon>
    </lineage>
</organism>
<gene>
    <name evidence="1" type="primary">PARPA_12481.1 scaffold 45109</name>
</gene>
<accession>A0A0B7NT62</accession>
<sequence length="134" mass="15448">MVEWFHSLKSNREFLEAHRRVRSVLTHHHNTRSKSTSTPSALSATPLCKHCGLPGHKMTTSKNCLKDPKRILEQQDASISDDRMDTDDMNDVDDELFPNDFIQLAYPAYPTYPAYPAHPIYPTYLVYPVYSTYT</sequence>
<reference evidence="1 2" key="1">
    <citation type="submission" date="2014-09" db="EMBL/GenBank/DDBJ databases">
        <authorList>
            <person name="Ellenberger Sabrina"/>
        </authorList>
    </citation>
    <scope>NUCLEOTIDE SEQUENCE [LARGE SCALE GENOMIC DNA]</scope>
    <source>
        <strain evidence="1 2">CBS 412.66</strain>
    </source>
</reference>
<keyword evidence="2" id="KW-1185">Reference proteome</keyword>
<dbReference type="Proteomes" id="UP000054107">
    <property type="component" value="Unassembled WGS sequence"/>
</dbReference>
<name>A0A0B7NT62_9FUNG</name>
<proteinExistence type="predicted"/>
<evidence type="ECO:0000313" key="2">
    <source>
        <dbReference type="Proteomes" id="UP000054107"/>
    </source>
</evidence>
<dbReference type="AlphaFoldDB" id="A0A0B7NT62"/>
<protein>
    <submittedName>
        <fullName evidence="1">Uncharacterized protein</fullName>
    </submittedName>
</protein>
<evidence type="ECO:0000313" key="1">
    <source>
        <dbReference type="EMBL" id="CEP18179.1"/>
    </source>
</evidence>
<dbReference type="EMBL" id="LN733769">
    <property type="protein sequence ID" value="CEP18179.1"/>
    <property type="molecule type" value="Genomic_DNA"/>
</dbReference>